<dbReference type="Proteomes" id="UP000194931">
    <property type="component" value="Unassembled WGS sequence"/>
</dbReference>
<dbReference type="RefSeq" id="WP_086638419.1">
    <property type="nucleotide sequence ID" value="NZ_JOPJ01000006.1"/>
</dbReference>
<sequence>MPVPRGVIITRPEPGLGETASAVAELGWEPVLAPALSVRSCQVGVLPRRVAALLLTSGQAVAMAAACVPLSVPVFAVGDRTAQKAREAGFTTVHSAHGNAQALEHLLCQQCAPALGSLLLFSGVGQGMELAASLRAQGFRVVRRIAYRADPVEALPAVVDHALLAGQIAAILFFSARSAQSWLKRAPSVGMGARVRGVRAVVISDAVLKTLRQAGWQGGVSVAATPDAPAMLEALGAWSA</sequence>
<evidence type="ECO:0000313" key="2">
    <source>
        <dbReference type="EMBL" id="OUJ13153.1"/>
    </source>
</evidence>
<gene>
    <name evidence="2" type="ORF">HK26_09425</name>
</gene>
<dbReference type="InterPro" id="IPR003754">
    <property type="entry name" value="4pyrrol_synth_uPrphyn_synth"/>
</dbReference>
<evidence type="ECO:0000259" key="1">
    <source>
        <dbReference type="Pfam" id="PF02602"/>
    </source>
</evidence>
<dbReference type="EMBL" id="JOPJ01000006">
    <property type="protein sequence ID" value="OUJ13153.1"/>
    <property type="molecule type" value="Genomic_DNA"/>
</dbReference>
<dbReference type="GO" id="GO:0004852">
    <property type="term" value="F:uroporphyrinogen-III synthase activity"/>
    <property type="evidence" value="ECO:0007669"/>
    <property type="project" value="InterPro"/>
</dbReference>
<dbReference type="OrthoDB" id="7163809at2"/>
<keyword evidence="3" id="KW-1185">Reference proteome</keyword>
<evidence type="ECO:0000313" key="3">
    <source>
        <dbReference type="Proteomes" id="UP000194931"/>
    </source>
</evidence>
<dbReference type="GO" id="GO:0033014">
    <property type="term" value="P:tetrapyrrole biosynthetic process"/>
    <property type="evidence" value="ECO:0007669"/>
    <property type="project" value="InterPro"/>
</dbReference>
<organism evidence="2 3">
    <name type="scientific">Acetobacter okinawensis</name>
    <dbReference type="NCBI Taxonomy" id="1076594"/>
    <lineage>
        <taxon>Bacteria</taxon>
        <taxon>Pseudomonadati</taxon>
        <taxon>Pseudomonadota</taxon>
        <taxon>Alphaproteobacteria</taxon>
        <taxon>Acetobacterales</taxon>
        <taxon>Acetobacteraceae</taxon>
        <taxon>Acetobacter</taxon>
    </lineage>
</organism>
<dbReference type="Pfam" id="PF02602">
    <property type="entry name" value="HEM4"/>
    <property type="match status" value="1"/>
</dbReference>
<dbReference type="CDD" id="cd06578">
    <property type="entry name" value="HemD"/>
    <property type="match status" value="1"/>
</dbReference>
<accession>A0A252BW67</accession>
<feature type="domain" description="Tetrapyrrole biosynthesis uroporphyrinogen III synthase" evidence="1">
    <location>
        <begin position="18"/>
        <end position="232"/>
    </location>
</feature>
<protein>
    <recommendedName>
        <fullName evidence="1">Tetrapyrrole biosynthesis uroporphyrinogen III synthase domain-containing protein</fullName>
    </recommendedName>
</protein>
<comment type="caution">
    <text evidence="2">The sequence shown here is derived from an EMBL/GenBank/DDBJ whole genome shotgun (WGS) entry which is preliminary data.</text>
</comment>
<proteinExistence type="predicted"/>
<dbReference type="STRING" id="1236501.GCA_000613865_01349"/>
<dbReference type="InterPro" id="IPR036108">
    <property type="entry name" value="4pyrrol_syn_uPrphyn_synt_sf"/>
</dbReference>
<dbReference type="eggNOG" id="COG1587">
    <property type="taxonomic scope" value="Bacteria"/>
</dbReference>
<name>A0A252BW67_9PROT</name>
<dbReference type="AlphaFoldDB" id="A0A252BW67"/>
<dbReference type="SUPFAM" id="SSF69618">
    <property type="entry name" value="HemD-like"/>
    <property type="match status" value="1"/>
</dbReference>
<reference evidence="3" key="1">
    <citation type="submission" date="2014-06" db="EMBL/GenBank/DDBJ databases">
        <authorList>
            <person name="Winans N.J."/>
            <person name="Newell P.D."/>
            <person name="Douglas A.E."/>
        </authorList>
    </citation>
    <scope>NUCLEOTIDE SEQUENCE [LARGE SCALE GENOMIC DNA]</scope>
</reference>
<dbReference type="Gene3D" id="3.40.50.10090">
    <property type="match status" value="2"/>
</dbReference>